<dbReference type="GO" id="GO:0071108">
    <property type="term" value="P:protein K48-linked deubiquitination"/>
    <property type="evidence" value="ECO:0007669"/>
    <property type="project" value="TreeGrafter"/>
</dbReference>
<dbReference type="PANTHER" id="PTHR12947">
    <property type="entry name" value="AMSH-LIKE PROTEASE"/>
    <property type="match status" value="1"/>
</dbReference>
<dbReference type="InterPro" id="IPR000555">
    <property type="entry name" value="JAMM/MPN+_dom"/>
</dbReference>
<feature type="region of interest" description="Disordered" evidence="1">
    <location>
        <begin position="96"/>
        <end position="116"/>
    </location>
</feature>
<dbReference type="Gramene" id="ONK72870">
    <property type="protein sequence ID" value="ONK72870"/>
    <property type="gene ID" value="A4U43_C04F24260"/>
</dbReference>
<dbReference type="AlphaFoldDB" id="A0A5P1F8N2"/>
<organism evidence="3 4">
    <name type="scientific">Asparagus officinalis</name>
    <name type="common">Garden asparagus</name>
    <dbReference type="NCBI Taxonomy" id="4686"/>
    <lineage>
        <taxon>Eukaryota</taxon>
        <taxon>Viridiplantae</taxon>
        <taxon>Streptophyta</taxon>
        <taxon>Embryophyta</taxon>
        <taxon>Tracheophyta</taxon>
        <taxon>Spermatophyta</taxon>
        <taxon>Magnoliopsida</taxon>
        <taxon>Liliopsida</taxon>
        <taxon>Asparagales</taxon>
        <taxon>Asparagaceae</taxon>
        <taxon>Asparagoideae</taxon>
        <taxon>Asparagus</taxon>
    </lineage>
</organism>
<dbReference type="InterPro" id="IPR037518">
    <property type="entry name" value="MPN"/>
</dbReference>
<dbReference type="GO" id="GO:0008237">
    <property type="term" value="F:metallopeptidase activity"/>
    <property type="evidence" value="ECO:0007669"/>
    <property type="project" value="InterPro"/>
</dbReference>
<evidence type="ECO:0000313" key="4">
    <source>
        <dbReference type="Proteomes" id="UP000243459"/>
    </source>
</evidence>
<feature type="domain" description="MPN" evidence="2">
    <location>
        <begin position="1"/>
        <end position="76"/>
    </location>
</feature>
<gene>
    <name evidence="3" type="ORF">A4U43_C04F24260</name>
</gene>
<protein>
    <recommendedName>
        <fullName evidence="2">MPN domain-containing protein</fullName>
    </recommendedName>
</protein>
<name>A0A5P1F8N2_ASPOF</name>
<feature type="non-terminal residue" evidence="3">
    <location>
        <position position="1"/>
    </location>
</feature>
<accession>A0A5P1F8N2</accession>
<dbReference type="Gene3D" id="3.40.140.10">
    <property type="entry name" value="Cytidine Deaminase, domain 2"/>
    <property type="match status" value="1"/>
</dbReference>
<feature type="region of interest" description="Disordered" evidence="1">
    <location>
        <begin position="132"/>
        <end position="151"/>
    </location>
</feature>
<dbReference type="GO" id="GO:0070536">
    <property type="term" value="P:protein K63-linked deubiquitination"/>
    <property type="evidence" value="ECO:0007669"/>
    <property type="project" value="TreeGrafter"/>
</dbReference>
<dbReference type="GO" id="GO:0016020">
    <property type="term" value="C:membrane"/>
    <property type="evidence" value="ECO:0007669"/>
    <property type="project" value="TreeGrafter"/>
</dbReference>
<keyword evidence="4" id="KW-1185">Reference proteome</keyword>
<dbReference type="GO" id="GO:0005768">
    <property type="term" value="C:endosome"/>
    <property type="evidence" value="ECO:0007669"/>
    <property type="project" value="TreeGrafter"/>
</dbReference>
<proteinExistence type="predicted"/>
<dbReference type="PROSITE" id="PS50249">
    <property type="entry name" value="MPN"/>
    <property type="match status" value="1"/>
</dbReference>
<dbReference type="PANTHER" id="PTHR12947:SF19">
    <property type="entry name" value="AMSH-LIKE UBIQUITIN THIOESTERASE 1"/>
    <property type="match status" value="1"/>
</dbReference>
<dbReference type="SUPFAM" id="SSF102712">
    <property type="entry name" value="JAB1/MPN domain"/>
    <property type="match status" value="1"/>
</dbReference>
<dbReference type="EMBL" id="CM007384">
    <property type="protein sequence ID" value="ONK72870.1"/>
    <property type="molecule type" value="Genomic_DNA"/>
</dbReference>
<dbReference type="Pfam" id="PF01398">
    <property type="entry name" value="JAB"/>
    <property type="match status" value="1"/>
</dbReference>
<evidence type="ECO:0000313" key="3">
    <source>
        <dbReference type="EMBL" id="ONK72870.1"/>
    </source>
</evidence>
<reference evidence="4" key="1">
    <citation type="journal article" date="2017" name="Nat. Commun.">
        <title>The asparagus genome sheds light on the origin and evolution of a young Y chromosome.</title>
        <authorList>
            <person name="Harkess A."/>
            <person name="Zhou J."/>
            <person name="Xu C."/>
            <person name="Bowers J.E."/>
            <person name="Van der Hulst R."/>
            <person name="Ayyampalayam S."/>
            <person name="Mercati F."/>
            <person name="Riccardi P."/>
            <person name="McKain M.R."/>
            <person name="Kakrana A."/>
            <person name="Tang H."/>
            <person name="Ray J."/>
            <person name="Groenendijk J."/>
            <person name="Arikit S."/>
            <person name="Mathioni S.M."/>
            <person name="Nakano M."/>
            <person name="Shan H."/>
            <person name="Telgmann-Rauber A."/>
            <person name="Kanno A."/>
            <person name="Yue Z."/>
            <person name="Chen H."/>
            <person name="Li W."/>
            <person name="Chen Y."/>
            <person name="Xu X."/>
            <person name="Zhang Y."/>
            <person name="Luo S."/>
            <person name="Chen H."/>
            <person name="Gao J."/>
            <person name="Mao Z."/>
            <person name="Pires J.C."/>
            <person name="Luo M."/>
            <person name="Kudrna D."/>
            <person name="Wing R.A."/>
            <person name="Meyers B.C."/>
            <person name="Yi K."/>
            <person name="Kong H."/>
            <person name="Lavrijsen P."/>
            <person name="Sunseri F."/>
            <person name="Falavigna A."/>
            <person name="Ye Y."/>
            <person name="Leebens-Mack J.H."/>
            <person name="Chen G."/>
        </authorList>
    </citation>
    <scope>NUCLEOTIDE SEQUENCE [LARGE SCALE GENOMIC DNA]</scope>
    <source>
        <strain evidence="4">cv. DH0086</strain>
    </source>
</reference>
<dbReference type="Proteomes" id="UP000243459">
    <property type="component" value="Chromosome 4"/>
</dbReference>
<evidence type="ECO:0000256" key="1">
    <source>
        <dbReference type="SAM" id="MobiDB-lite"/>
    </source>
</evidence>
<sequence length="165" mass="18262">CSTTNEEEIFEFQDKQSLFTLGWIHTHPTQSCFMSSIDVHTHYSYQIMLPEAIAIVMAPRDSSRIKVGTHRPIPIDDPVPHWWRRKWAQIRDVEGEVSVGGDRDGRGGGGGGSGGVVEDELRVFAVGKVLSEVEGGGGDQEEDGDAEDLRSYEQITVVIGDELHR</sequence>
<evidence type="ECO:0000259" key="2">
    <source>
        <dbReference type="PROSITE" id="PS50249"/>
    </source>
</evidence>